<comment type="catalytic activity">
    <reaction evidence="7">
        <text>prephenate + H(+) = 3-phenylpyruvate + CO2 + H2O</text>
        <dbReference type="Rhea" id="RHEA:21648"/>
        <dbReference type="ChEBI" id="CHEBI:15377"/>
        <dbReference type="ChEBI" id="CHEBI:15378"/>
        <dbReference type="ChEBI" id="CHEBI:16526"/>
        <dbReference type="ChEBI" id="CHEBI:18005"/>
        <dbReference type="ChEBI" id="CHEBI:29934"/>
        <dbReference type="EC" id="4.2.1.51"/>
    </reaction>
</comment>
<keyword evidence="3" id="KW-0028">Amino-acid biosynthesis</keyword>
<evidence type="ECO:0000259" key="9">
    <source>
        <dbReference type="PROSITE" id="PS51171"/>
    </source>
</evidence>
<gene>
    <name evidence="10" type="ORF">AX018_1010115</name>
</gene>
<dbReference type="InterPro" id="IPR001086">
    <property type="entry name" value="Preph_deHydtase"/>
</dbReference>
<sequence>MALAPSSPARPAAPTDRRIAYLGPAGSWTHQACIELFGGDAPLVPMERQALFAAYQAGTLHGLCVPVATSLVGATPYLDDVLALDAPLVVAEYPRMLGYSLLALPGATLRGIRTVIAHPVALEEARPWLDRELPHAAREEAASGGAAAQAVADGASRAAASLGPGIGAAFYGLAPLAEHIEEGPHNVTRWWVLGRETPAPTGRDTTALVMAGAAHELAPLRAAFAAAGLPLRTASTCTAPGTRHCVFEVEGHAHDAPLRALLARTAGLRWLGSYPRRDVL</sequence>
<feature type="site" description="Essential for prephenate dehydratase activity" evidence="8">
    <location>
        <position position="188"/>
    </location>
</feature>
<dbReference type="EC" id="4.2.1.51" evidence="2"/>
<feature type="domain" description="Prephenate dehydratase" evidence="9">
    <location>
        <begin position="18"/>
        <end position="195"/>
    </location>
</feature>
<evidence type="ECO:0000256" key="7">
    <source>
        <dbReference type="ARBA" id="ARBA00047848"/>
    </source>
</evidence>
<comment type="caution">
    <text evidence="10">The sequence shown here is derived from an EMBL/GenBank/DDBJ whole genome shotgun (WGS) entry which is preliminary data.</text>
</comment>
<organism evidence="10 11">
    <name type="scientific">Paracidovorax anthurii</name>
    <dbReference type="NCBI Taxonomy" id="78229"/>
    <lineage>
        <taxon>Bacteria</taxon>
        <taxon>Pseudomonadati</taxon>
        <taxon>Pseudomonadota</taxon>
        <taxon>Betaproteobacteria</taxon>
        <taxon>Burkholderiales</taxon>
        <taxon>Comamonadaceae</taxon>
        <taxon>Paracidovorax</taxon>
    </lineage>
</organism>
<dbReference type="GO" id="GO:0005737">
    <property type="term" value="C:cytoplasm"/>
    <property type="evidence" value="ECO:0007669"/>
    <property type="project" value="TreeGrafter"/>
</dbReference>
<evidence type="ECO:0000256" key="6">
    <source>
        <dbReference type="ARBA" id="ARBA00023239"/>
    </source>
</evidence>
<keyword evidence="11" id="KW-1185">Reference proteome</keyword>
<name>A0A328ZHU4_9BURK</name>
<comment type="pathway">
    <text evidence="1">Amino-acid biosynthesis; L-phenylalanine biosynthesis; phenylpyruvate from prephenate: step 1/1.</text>
</comment>
<proteinExistence type="predicted"/>
<dbReference type="PIRSF" id="PIRSF001500">
    <property type="entry name" value="Chor_mut_pdt_Ppr"/>
    <property type="match status" value="1"/>
</dbReference>
<dbReference type="RefSeq" id="WP_111876678.1">
    <property type="nucleotide sequence ID" value="NZ_QLTA01000010.1"/>
</dbReference>
<dbReference type="PANTHER" id="PTHR21022">
    <property type="entry name" value="PREPHENATE DEHYDRATASE P PROTEIN"/>
    <property type="match status" value="1"/>
</dbReference>
<evidence type="ECO:0000313" key="11">
    <source>
        <dbReference type="Proteomes" id="UP000248856"/>
    </source>
</evidence>
<keyword evidence="6" id="KW-0456">Lyase</keyword>
<evidence type="ECO:0000256" key="8">
    <source>
        <dbReference type="PIRSR" id="PIRSR001500-2"/>
    </source>
</evidence>
<evidence type="ECO:0000256" key="5">
    <source>
        <dbReference type="ARBA" id="ARBA00023222"/>
    </source>
</evidence>
<evidence type="ECO:0000256" key="1">
    <source>
        <dbReference type="ARBA" id="ARBA00004741"/>
    </source>
</evidence>
<dbReference type="Pfam" id="PF00800">
    <property type="entry name" value="PDT"/>
    <property type="match status" value="1"/>
</dbReference>
<dbReference type="UniPathway" id="UPA00121">
    <property type="reaction ID" value="UER00345"/>
</dbReference>
<dbReference type="Proteomes" id="UP000248856">
    <property type="component" value="Unassembled WGS sequence"/>
</dbReference>
<dbReference type="PANTHER" id="PTHR21022:SF19">
    <property type="entry name" value="PREPHENATE DEHYDRATASE-RELATED"/>
    <property type="match status" value="1"/>
</dbReference>
<evidence type="ECO:0000256" key="3">
    <source>
        <dbReference type="ARBA" id="ARBA00022605"/>
    </source>
</evidence>
<dbReference type="InterPro" id="IPR008242">
    <property type="entry name" value="Chor_mutase/pphenate_deHydtase"/>
</dbReference>
<evidence type="ECO:0000256" key="2">
    <source>
        <dbReference type="ARBA" id="ARBA00013147"/>
    </source>
</evidence>
<protein>
    <recommendedName>
        <fullName evidence="2">prephenate dehydratase</fullName>
        <ecNumber evidence="2">4.2.1.51</ecNumber>
    </recommendedName>
</protein>
<evidence type="ECO:0000313" key="10">
    <source>
        <dbReference type="EMBL" id="RAR84763.1"/>
    </source>
</evidence>
<dbReference type="GO" id="GO:0009094">
    <property type="term" value="P:L-phenylalanine biosynthetic process"/>
    <property type="evidence" value="ECO:0007669"/>
    <property type="project" value="UniProtKB-UniPathway"/>
</dbReference>
<dbReference type="GO" id="GO:0004664">
    <property type="term" value="F:prephenate dehydratase activity"/>
    <property type="evidence" value="ECO:0007669"/>
    <property type="project" value="UniProtKB-EC"/>
</dbReference>
<dbReference type="PROSITE" id="PS51171">
    <property type="entry name" value="PREPHENATE_DEHYDR_3"/>
    <property type="match status" value="1"/>
</dbReference>
<reference evidence="10 11" key="1">
    <citation type="submission" date="2018-06" db="EMBL/GenBank/DDBJ databases">
        <title>Genomic Encyclopedia of Archaeal and Bacterial Type Strains, Phase II (KMG-II): from individual species to whole genera.</title>
        <authorList>
            <person name="Goeker M."/>
        </authorList>
    </citation>
    <scope>NUCLEOTIDE SEQUENCE [LARGE SCALE GENOMIC DNA]</scope>
    <source>
        <strain evidence="10 11">CFPB 3232</strain>
    </source>
</reference>
<dbReference type="SUPFAM" id="SSF53850">
    <property type="entry name" value="Periplasmic binding protein-like II"/>
    <property type="match status" value="1"/>
</dbReference>
<evidence type="ECO:0000256" key="4">
    <source>
        <dbReference type="ARBA" id="ARBA00023141"/>
    </source>
</evidence>
<accession>A0A328ZHU4</accession>
<dbReference type="AlphaFoldDB" id="A0A328ZHU4"/>
<keyword evidence="4" id="KW-0057">Aromatic amino acid biosynthesis</keyword>
<keyword evidence="5" id="KW-0584">Phenylalanine biosynthesis</keyword>
<dbReference type="EMBL" id="QLTA01000010">
    <property type="protein sequence ID" value="RAR84763.1"/>
    <property type="molecule type" value="Genomic_DNA"/>
</dbReference>
<dbReference type="OrthoDB" id="9802281at2"/>
<dbReference type="Gene3D" id="3.40.190.10">
    <property type="entry name" value="Periplasmic binding protein-like II"/>
    <property type="match status" value="2"/>
</dbReference>